<evidence type="ECO:0000256" key="1">
    <source>
        <dbReference type="SAM" id="Phobius"/>
    </source>
</evidence>
<evidence type="ECO:0000313" key="2">
    <source>
        <dbReference type="EMBL" id="CAF0795340.1"/>
    </source>
</evidence>
<evidence type="ECO:0000313" key="3">
    <source>
        <dbReference type="EMBL" id="CAF3579865.1"/>
    </source>
</evidence>
<sequence>MGSALYERFHQTIKIKSAMNALLVNIFGMIFVYLTVIATVYCIDLHGETLTKEELIALTRDHLGRQDPDALLNGFFPVWATIQFCLACFFFVMAILSFTCYILGCRTPQEDQIKRAN</sequence>
<feature type="transmembrane region" description="Helical" evidence="1">
    <location>
        <begin position="21"/>
        <end position="41"/>
    </location>
</feature>
<reference evidence="2" key="1">
    <citation type="submission" date="2021-02" db="EMBL/GenBank/DDBJ databases">
        <authorList>
            <person name="Nowell W R."/>
        </authorList>
    </citation>
    <scope>NUCLEOTIDE SEQUENCE</scope>
</reference>
<feature type="transmembrane region" description="Helical" evidence="1">
    <location>
        <begin position="78"/>
        <end position="104"/>
    </location>
</feature>
<dbReference type="Proteomes" id="UP000681722">
    <property type="component" value="Unassembled WGS sequence"/>
</dbReference>
<dbReference type="AlphaFoldDB" id="A0A813SE19"/>
<organism evidence="2 4">
    <name type="scientific">Didymodactylos carnosus</name>
    <dbReference type="NCBI Taxonomy" id="1234261"/>
    <lineage>
        <taxon>Eukaryota</taxon>
        <taxon>Metazoa</taxon>
        <taxon>Spiralia</taxon>
        <taxon>Gnathifera</taxon>
        <taxon>Rotifera</taxon>
        <taxon>Eurotatoria</taxon>
        <taxon>Bdelloidea</taxon>
        <taxon>Philodinida</taxon>
        <taxon>Philodinidae</taxon>
        <taxon>Didymodactylos</taxon>
    </lineage>
</organism>
<dbReference type="EMBL" id="CAJOBC010000386">
    <property type="protein sequence ID" value="CAF3579865.1"/>
    <property type="molecule type" value="Genomic_DNA"/>
</dbReference>
<gene>
    <name evidence="2" type="ORF">GPM918_LOCUS3221</name>
    <name evidence="3" type="ORF">SRO942_LOCUS3221</name>
</gene>
<keyword evidence="1" id="KW-1133">Transmembrane helix</keyword>
<keyword evidence="1" id="KW-0472">Membrane</keyword>
<keyword evidence="4" id="KW-1185">Reference proteome</keyword>
<protein>
    <submittedName>
        <fullName evidence="2">Uncharacterized protein</fullName>
    </submittedName>
</protein>
<accession>A0A813SE19</accession>
<name>A0A813SE19_9BILA</name>
<comment type="caution">
    <text evidence="2">The sequence shown here is derived from an EMBL/GenBank/DDBJ whole genome shotgun (WGS) entry which is preliminary data.</text>
</comment>
<keyword evidence="1" id="KW-0812">Transmembrane</keyword>
<proteinExistence type="predicted"/>
<evidence type="ECO:0000313" key="4">
    <source>
        <dbReference type="Proteomes" id="UP000663829"/>
    </source>
</evidence>
<dbReference type="Proteomes" id="UP000663829">
    <property type="component" value="Unassembled WGS sequence"/>
</dbReference>
<dbReference type="EMBL" id="CAJNOQ010000386">
    <property type="protein sequence ID" value="CAF0795340.1"/>
    <property type="molecule type" value="Genomic_DNA"/>
</dbReference>
<dbReference type="OrthoDB" id="10015198at2759"/>